<keyword evidence="1" id="KW-0547">Nucleotide-binding</keyword>
<evidence type="ECO:0000256" key="1">
    <source>
        <dbReference type="ARBA" id="ARBA00022741"/>
    </source>
</evidence>
<dbReference type="RefSeq" id="WP_153981783.1">
    <property type="nucleotide sequence ID" value="NZ_BAAANZ010000003.1"/>
</dbReference>
<evidence type="ECO:0000313" key="6">
    <source>
        <dbReference type="Proteomes" id="UP000552883"/>
    </source>
</evidence>
<dbReference type="GO" id="GO:0005829">
    <property type="term" value="C:cytosol"/>
    <property type="evidence" value="ECO:0007669"/>
    <property type="project" value="TreeGrafter"/>
</dbReference>
<dbReference type="Proteomes" id="UP000552883">
    <property type="component" value="Unassembled WGS sequence"/>
</dbReference>
<feature type="region of interest" description="Disordered" evidence="3">
    <location>
        <begin position="462"/>
        <end position="487"/>
    </location>
</feature>
<evidence type="ECO:0000256" key="3">
    <source>
        <dbReference type="SAM" id="MobiDB-lite"/>
    </source>
</evidence>
<protein>
    <submittedName>
        <fullName evidence="5">MinD-like ATPase involved in chromosome partitioning or flagellar assembly</fullName>
    </submittedName>
</protein>
<keyword evidence="5" id="KW-0966">Cell projection</keyword>
<feature type="compositionally biased region" description="Low complexity" evidence="3">
    <location>
        <begin position="117"/>
        <end position="152"/>
    </location>
</feature>
<reference evidence="5 6" key="1">
    <citation type="submission" date="2020-08" db="EMBL/GenBank/DDBJ databases">
        <title>Sequencing the genomes of 1000 actinobacteria strains.</title>
        <authorList>
            <person name="Klenk H.-P."/>
        </authorList>
    </citation>
    <scope>NUCLEOTIDE SEQUENCE [LARGE SCALE GENOMIC DNA]</scope>
    <source>
        <strain evidence="5 6">DSM 23889</strain>
    </source>
</reference>
<dbReference type="SUPFAM" id="SSF52540">
    <property type="entry name" value="P-loop containing nucleoside triphosphate hydrolases"/>
    <property type="match status" value="1"/>
</dbReference>
<keyword evidence="2" id="KW-0067">ATP-binding</keyword>
<organism evidence="5 6">
    <name type="scientific">Microcella frigidaquae</name>
    <dbReference type="NCBI Taxonomy" id="424758"/>
    <lineage>
        <taxon>Bacteria</taxon>
        <taxon>Bacillati</taxon>
        <taxon>Actinomycetota</taxon>
        <taxon>Actinomycetes</taxon>
        <taxon>Micrococcales</taxon>
        <taxon>Microbacteriaceae</taxon>
        <taxon>Microcella</taxon>
    </lineage>
</organism>
<dbReference type="OrthoDB" id="3217709at2"/>
<accession>A0A840XPT7</accession>
<evidence type="ECO:0000256" key="2">
    <source>
        <dbReference type="ARBA" id="ARBA00022840"/>
    </source>
</evidence>
<feature type="region of interest" description="Disordered" evidence="3">
    <location>
        <begin position="117"/>
        <end position="172"/>
    </location>
</feature>
<comment type="caution">
    <text evidence="5">The sequence shown here is derived from an EMBL/GenBank/DDBJ whole genome shotgun (WGS) entry which is preliminary data.</text>
</comment>
<dbReference type="GO" id="GO:0051782">
    <property type="term" value="P:negative regulation of cell division"/>
    <property type="evidence" value="ECO:0007669"/>
    <property type="project" value="TreeGrafter"/>
</dbReference>
<dbReference type="InterPro" id="IPR027417">
    <property type="entry name" value="P-loop_NTPase"/>
</dbReference>
<feature type="domain" description="CobQ/CobB/MinD/ParA nucleotide binding" evidence="4">
    <location>
        <begin position="182"/>
        <end position="379"/>
    </location>
</feature>
<evidence type="ECO:0000259" key="4">
    <source>
        <dbReference type="Pfam" id="PF01656"/>
    </source>
</evidence>
<dbReference type="GO" id="GO:0016887">
    <property type="term" value="F:ATP hydrolysis activity"/>
    <property type="evidence" value="ECO:0007669"/>
    <property type="project" value="TreeGrafter"/>
</dbReference>
<dbReference type="AlphaFoldDB" id="A0A840XPT7"/>
<dbReference type="GO" id="GO:0005524">
    <property type="term" value="F:ATP binding"/>
    <property type="evidence" value="ECO:0007669"/>
    <property type="project" value="UniProtKB-KW"/>
</dbReference>
<proteinExistence type="predicted"/>
<dbReference type="InterPro" id="IPR002586">
    <property type="entry name" value="CobQ/CobB/MinD/ParA_Nub-bd_dom"/>
</dbReference>
<dbReference type="PANTHER" id="PTHR43384">
    <property type="entry name" value="SEPTUM SITE-DETERMINING PROTEIN MIND HOMOLOG, CHLOROPLASTIC-RELATED"/>
    <property type="match status" value="1"/>
</dbReference>
<keyword evidence="5" id="KW-0969">Cilium</keyword>
<dbReference type="PANTHER" id="PTHR43384:SF6">
    <property type="entry name" value="SEPTUM SITE-DETERMINING PROTEIN MIND HOMOLOG, CHLOROPLASTIC"/>
    <property type="match status" value="1"/>
</dbReference>
<keyword evidence="6" id="KW-1185">Reference proteome</keyword>
<gene>
    <name evidence="5" type="ORF">BJ959_002064</name>
</gene>
<evidence type="ECO:0000313" key="5">
    <source>
        <dbReference type="EMBL" id="MBB5618568.1"/>
    </source>
</evidence>
<dbReference type="Gene3D" id="3.40.50.300">
    <property type="entry name" value="P-loop containing nucleotide triphosphate hydrolases"/>
    <property type="match status" value="1"/>
</dbReference>
<dbReference type="EMBL" id="JACHBS010000001">
    <property type="protein sequence ID" value="MBB5618568.1"/>
    <property type="molecule type" value="Genomic_DNA"/>
</dbReference>
<name>A0A840XPT7_9MICO</name>
<dbReference type="InterPro" id="IPR050625">
    <property type="entry name" value="ParA/MinD_ATPase"/>
</dbReference>
<keyword evidence="5" id="KW-0282">Flagellum</keyword>
<dbReference type="Pfam" id="PF01656">
    <property type="entry name" value="CbiA"/>
    <property type="match status" value="1"/>
</dbReference>
<dbReference type="GO" id="GO:0009898">
    <property type="term" value="C:cytoplasmic side of plasma membrane"/>
    <property type="evidence" value="ECO:0007669"/>
    <property type="project" value="TreeGrafter"/>
</dbReference>
<sequence>MLIALAVPGLDLDTVELALLRAGHAIAWRAADQDDVLTQLAQRAPDVLLVADHPAVATSGVVGAADLLGVRTCLIALAGADLSPGAARLGVLDVLPLGAEGLDLGMLDAGRAPAPAPLPLSAEAPTPAAVPTSATAPAQPAAPALDPGLVPAAAPPAAAPPRVAEHSRAEASTPFVRRPRTIVVWGPAGAPGRTTLAIGLAAELAGRGHAVALIDADTYGGTIAPALGLLDEAPGFAAACRLAGAEALTIAELDRIAQPSPAANGADMVVLTGIGRPHRWPELSAGRVASVLERCRRWREVIVVDAGFNLEADEELSSDLAAPRRNAATIAALRAADEVVAVGSADPVGLARLLRAHGDLVEAAEAARVRVVVNRVRASVLGIDPHGQVRQTLERFVGVRDAVLIENDPDAADLALLTARPVTVAAPRGALGRGIAELADALGFARSPALRTGARWAARLGARRGAPHPAASQSPALHSAAPTARPG</sequence>